<gene>
    <name evidence="2" type="ORF">CDL15_Pgr005599</name>
</gene>
<evidence type="ECO:0000256" key="1">
    <source>
        <dbReference type="SAM" id="MobiDB-lite"/>
    </source>
</evidence>
<dbReference type="EMBL" id="MTKT01004399">
    <property type="protein sequence ID" value="OWM71412.1"/>
    <property type="molecule type" value="Genomic_DNA"/>
</dbReference>
<proteinExistence type="predicted"/>
<name>A0A218WHC1_PUNGR</name>
<dbReference type="AlphaFoldDB" id="A0A218WHC1"/>
<feature type="region of interest" description="Disordered" evidence="1">
    <location>
        <begin position="21"/>
        <end position="40"/>
    </location>
</feature>
<accession>A0A218WHC1</accession>
<comment type="caution">
    <text evidence="2">The sequence shown here is derived from an EMBL/GenBank/DDBJ whole genome shotgun (WGS) entry which is preliminary data.</text>
</comment>
<reference evidence="3" key="1">
    <citation type="journal article" date="2017" name="Plant J.">
        <title>The pomegranate (Punica granatum L.) genome and the genomics of punicalagin biosynthesis.</title>
        <authorList>
            <person name="Qin G."/>
            <person name="Xu C."/>
            <person name="Ming R."/>
            <person name="Tang H."/>
            <person name="Guyot R."/>
            <person name="Kramer E.M."/>
            <person name="Hu Y."/>
            <person name="Yi X."/>
            <person name="Qi Y."/>
            <person name="Xu X."/>
            <person name="Gao Z."/>
            <person name="Pan H."/>
            <person name="Jian J."/>
            <person name="Tian Y."/>
            <person name="Yue Z."/>
            <person name="Xu Y."/>
        </authorList>
    </citation>
    <scope>NUCLEOTIDE SEQUENCE [LARGE SCALE GENOMIC DNA]</scope>
    <source>
        <strain evidence="3">cv. Dabenzi</strain>
    </source>
</reference>
<dbReference type="Proteomes" id="UP000197138">
    <property type="component" value="Unassembled WGS sequence"/>
</dbReference>
<sequence>MHNIFTNTSYSEIRFSSVASSAKRMGGLPDPHGRHSQLQKEGLIEFEALSRI</sequence>
<evidence type="ECO:0000313" key="3">
    <source>
        <dbReference type="Proteomes" id="UP000197138"/>
    </source>
</evidence>
<protein>
    <submittedName>
        <fullName evidence="2">Uncharacterized protein</fullName>
    </submittedName>
</protein>
<evidence type="ECO:0000313" key="2">
    <source>
        <dbReference type="EMBL" id="OWM71412.1"/>
    </source>
</evidence>
<organism evidence="2 3">
    <name type="scientific">Punica granatum</name>
    <name type="common">Pomegranate</name>
    <dbReference type="NCBI Taxonomy" id="22663"/>
    <lineage>
        <taxon>Eukaryota</taxon>
        <taxon>Viridiplantae</taxon>
        <taxon>Streptophyta</taxon>
        <taxon>Embryophyta</taxon>
        <taxon>Tracheophyta</taxon>
        <taxon>Spermatophyta</taxon>
        <taxon>Magnoliopsida</taxon>
        <taxon>eudicotyledons</taxon>
        <taxon>Gunneridae</taxon>
        <taxon>Pentapetalae</taxon>
        <taxon>rosids</taxon>
        <taxon>malvids</taxon>
        <taxon>Myrtales</taxon>
        <taxon>Lythraceae</taxon>
        <taxon>Punica</taxon>
    </lineage>
</organism>